<keyword evidence="12" id="KW-1185">Reference proteome</keyword>
<dbReference type="GO" id="GO:0015744">
    <property type="term" value="P:succinate transport"/>
    <property type="evidence" value="ECO:0007669"/>
    <property type="project" value="TreeGrafter"/>
</dbReference>
<accession>A0A1M5YCC9</accession>
<feature type="compositionally biased region" description="Basic and acidic residues" evidence="8">
    <location>
        <begin position="227"/>
        <end position="241"/>
    </location>
</feature>
<dbReference type="OrthoDB" id="9810047at2"/>
<organism evidence="11 12">
    <name type="scientific">Clostridium collagenovorans DSM 3089</name>
    <dbReference type="NCBI Taxonomy" id="1121306"/>
    <lineage>
        <taxon>Bacteria</taxon>
        <taxon>Bacillati</taxon>
        <taxon>Bacillota</taxon>
        <taxon>Clostridia</taxon>
        <taxon>Eubacteriales</taxon>
        <taxon>Clostridiaceae</taxon>
        <taxon>Clostridium</taxon>
    </lineage>
</organism>
<keyword evidence="4 9" id="KW-0812">Transmembrane</keyword>
<dbReference type="Proteomes" id="UP000184526">
    <property type="component" value="Unassembled WGS sequence"/>
</dbReference>
<evidence type="ECO:0000256" key="9">
    <source>
        <dbReference type="SAM" id="Phobius"/>
    </source>
</evidence>
<evidence type="ECO:0000313" key="11">
    <source>
        <dbReference type="EMBL" id="SHI09731.1"/>
    </source>
</evidence>
<dbReference type="InterPro" id="IPR050539">
    <property type="entry name" value="ThrE_Dicarb/AminoAcid_Exp"/>
</dbReference>
<evidence type="ECO:0000259" key="10">
    <source>
        <dbReference type="Pfam" id="PF12821"/>
    </source>
</evidence>
<keyword evidence="3" id="KW-0997">Cell inner membrane</keyword>
<evidence type="ECO:0000256" key="3">
    <source>
        <dbReference type="ARBA" id="ARBA00022519"/>
    </source>
</evidence>
<evidence type="ECO:0000256" key="4">
    <source>
        <dbReference type="ARBA" id="ARBA00022692"/>
    </source>
</evidence>
<protein>
    <submittedName>
        <fullName evidence="11">Uncharacterized membrane protein YjjB, DUF3815 family</fullName>
    </submittedName>
</protein>
<dbReference type="AlphaFoldDB" id="A0A1M5YCC9"/>
<evidence type="ECO:0000256" key="5">
    <source>
        <dbReference type="ARBA" id="ARBA00022989"/>
    </source>
</evidence>
<feature type="region of interest" description="Disordered" evidence="8">
    <location>
        <begin position="178"/>
        <end position="241"/>
    </location>
</feature>
<comment type="similarity">
    <text evidence="7">Belongs to the ThrE exporter (TC 2.A.79) family.</text>
</comment>
<name>A0A1M5YCC9_9CLOT</name>
<evidence type="ECO:0000256" key="7">
    <source>
        <dbReference type="ARBA" id="ARBA00034125"/>
    </source>
</evidence>
<evidence type="ECO:0000256" key="1">
    <source>
        <dbReference type="ARBA" id="ARBA00004651"/>
    </source>
</evidence>
<dbReference type="PANTHER" id="PTHR34390:SF1">
    <property type="entry name" value="SUCCINATE TRANSPORTER SUBUNIT YJJB-RELATED"/>
    <property type="match status" value="1"/>
</dbReference>
<sequence length="241" mass="26256">MLLNSLYSFMGSLCFGVLFNVKGLNLLVAGIGGGLGWFSYEIFNAIGAVGSTYALFIATIIISIYSEVMARVLKQPVTIFVVSAMIPLVPGSGMYYTTFQAISGNLEASVSFGLKTLYDAGSIAIAIIFVSTLARIVKFKNKKHISNMATNLESDESTPSVVYETGSEKVFATINTEDSADCDINNEDNKDSDNSISSKDNDSEEDDEYDDILIDTESIKKTNKTFSPDESKKDNIENKKE</sequence>
<keyword evidence="6 9" id="KW-0472">Membrane</keyword>
<feature type="transmembrane region" description="Helical" evidence="9">
    <location>
        <begin position="117"/>
        <end position="137"/>
    </location>
</feature>
<gene>
    <name evidence="11" type="ORF">SAMN02745196_02821</name>
</gene>
<proteinExistence type="inferred from homology"/>
<feature type="compositionally biased region" description="Acidic residues" evidence="8">
    <location>
        <begin position="202"/>
        <end position="214"/>
    </location>
</feature>
<feature type="transmembrane region" description="Helical" evidence="9">
    <location>
        <begin position="42"/>
        <end position="65"/>
    </location>
</feature>
<dbReference type="PANTHER" id="PTHR34390">
    <property type="entry name" value="UPF0442 PROTEIN YJJB-RELATED"/>
    <property type="match status" value="1"/>
</dbReference>
<feature type="transmembrane region" description="Helical" evidence="9">
    <location>
        <begin position="12"/>
        <end position="36"/>
    </location>
</feature>
<evidence type="ECO:0000256" key="8">
    <source>
        <dbReference type="SAM" id="MobiDB-lite"/>
    </source>
</evidence>
<evidence type="ECO:0000256" key="2">
    <source>
        <dbReference type="ARBA" id="ARBA00022475"/>
    </source>
</evidence>
<dbReference type="InterPro" id="IPR024528">
    <property type="entry name" value="ThrE_2"/>
</dbReference>
<dbReference type="EMBL" id="FQXP01000013">
    <property type="protein sequence ID" value="SHI09731.1"/>
    <property type="molecule type" value="Genomic_DNA"/>
</dbReference>
<dbReference type="Pfam" id="PF12821">
    <property type="entry name" value="ThrE_2"/>
    <property type="match status" value="1"/>
</dbReference>
<reference evidence="11 12" key="1">
    <citation type="submission" date="2016-11" db="EMBL/GenBank/DDBJ databases">
        <authorList>
            <person name="Jaros S."/>
            <person name="Januszkiewicz K."/>
            <person name="Wedrychowicz H."/>
        </authorList>
    </citation>
    <scope>NUCLEOTIDE SEQUENCE [LARGE SCALE GENOMIC DNA]</scope>
    <source>
        <strain evidence="11 12">DSM 3089</strain>
    </source>
</reference>
<evidence type="ECO:0000256" key="6">
    <source>
        <dbReference type="ARBA" id="ARBA00023136"/>
    </source>
</evidence>
<dbReference type="RefSeq" id="WP_072832641.1">
    <property type="nucleotide sequence ID" value="NZ_FQXP01000013.1"/>
</dbReference>
<keyword evidence="5 9" id="KW-1133">Transmembrane helix</keyword>
<comment type="subcellular location">
    <subcellularLocation>
        <location evidence="1">Cell membrane</location>
        <topology evidence="1">Multi-pass membrane protein</topology>
    </subcellularLocation>
</comment>
<evidence type="ECO:0000313" key="12">
    <source>
        <dbReference type="Proteomes" id="UP000184526"/>
    </source>
</evidence>
<feature type="transmembrane region" description="Helical" evidence="9">
    <location>
        <begin position="77"/>
        <end position="97"/>
    </location>
</feature>
<feature type="domain" description="Threonine/Serine exporter ThrE" evidence="10">
    <location>
        <begin position="5"/>
        <end position="132"/>
    </location>
</feature>
<dbReference type="GO" id="GO:0005886">
    <property type="term" value="C:plasma membrane"/>
    <property type="evidence" value="ECO:0007669"/>
    <property type="project" value="UniProtKB-SubCell"/>
</dbReference>
<keyword evidence="2" id="KW-1003">Cell membrane</keyword>